<evidence type="ECO:0000313" key="6">
    <source>
        <dbReference type="EMBL" id="MBB4044437.1"/>
    </source>
</evidence>
<dbReference type="PANTHER" id="PTHR42852:SF6">
    <property type="entry name" value="THIOL:DISULFIDE INTERCHANGE PROTEIN DSBE"/>
    <property type="match status" value="1"/>
</dbReference>
<dbReference type="GO" id="GO:0017004">
    <property type="term" value="P:cytochrome complex assembly"/>
    <property type="evidence" value="ECO:0007669"/>
    <property type="project" value="UniProtKB-KW"/>
</dbReference>
<dbReference type="InterPro" id="IPR012336">
    <property type="entry name" value="Thioredoxin-like_fold"/>
</dbReference>
<protein>
    <submittedName>
        <fullName evidence="6">Thiol-disulfide isomerase/thioredoxin</fullName>
    </submittedName>
</protein>
<gene>
    <name evidence="6" type="ORF">GGR06_002231</name>
</gene>
<dbReference type="Proteomes" id="UP000560658">
    <property type="component" value="Unassembled WGS sequence"/>
</dbReference>
<dbReference type="GO" id="GO:0030313">
    <property type="term" value="C:cell envelope"/>
    <property type="evidence" value="ECO:0007669"/>
    <property type="project" value="UniProtKB-SubCell"/>
</dbReference>
<dbReference type="PROSITE" id="PS51352">
    <property type="entry name" value="THIOREDOXIN_2"/>
    <property type="match status" value="1"/>
</dbReference>
<name>A0A840CWH0_9BACE</name>
<evidence type="ECO:0000256" key="4">
    <source>
        <dbReference type="ARBA" id="ARBA00023284"/>
    </source>
</evidence>
<accession>A0A840CWH0</accession>
<evidence type="ECO:0000313" key="7">
    <source>
        <dbReference type="Proteomes" id="UP000560658"/>
    </source>
</evidence>
<dbReference type="InterPro" id="IPR036249">
    <property type="entry name" value="Thioredoxin-like_sf"/>
</dbReference>
<keyword evidence="2" id="KW-0201">Cytochrome c-type biogenesis</keyword>
<reference evidence="6" key="1">
    <citation type="submission" date="2020-08" db="EMBL/GenBank/DDBJ databases">
        <title>Genomic Encyclopedia of Type Strains, Phase IV (KMG-IV): sequencing the most valuable type-strain genomes for metagenomic binning, comparative biology and taxonomic classification.</title>
        <authorList>
            <person name="Goeker M."/>
        </authorList>
    </citation>
    <scope>NUCLEOTIDE SEQUENCE [LARGE SCALE GENOMIC DNA]</scope>
    <source>
        <strain evidence="6">DSM 105720</strain>
    </source>
</reference>
<evidence type="ECO:0000256" key="3">
    <source>
        <dbReference type="ARBA" id="ARBA00023157"/>
    </source>
</evidence>
<dbReference type="InterPro" id="IPR050553">
    <property type="entry name" value="Thioredoxin_ResA/DsbE_sf"/>
</dbReference>
<dbReference type="GO" id="GO:0016853">
    <property type="term" value="F:isomerase activity"/>
    <property type="evidence" value="ECO:0007669"/>
    <property type="project" value="UniProtKB-KW"/>
</dbReference>
<keyword evidence="7" id="KW-1185">Reference proteome</keyword>
<proteinExistence type="predicted"/>
<dbReference type="AlphaFoldDB" id="A0A840CWH0"/>
<dbReference type="InterPro" id="IPR013766">
    <property type="entry name" value="Thioredoxin_domain"/>
</dbReference>
<evidence type="ECO:0000256" key="1">
    <source>
        <dbReference type="ARBA" id="ARBA00004196"/>
    </source>
</evidence>
<comment type="caution">
    <text evidence="6">The sequence shown here is derived from an EMBL/GenBank/DDBJ whole genome shotgun (WGS) entry which is preliminary data.</text>
</comment>
<evidence type="ECO:0000256" key="2">
    <source>
        <dbReference type="ARBA" id="ARBA00022748"/>
    </source>
</evidence>
<dbReference type="PANTHER" id="PTHR42852">
    <property type="entry name" value="THIOL:DISULFIDE INTERCHANGE PROTEIN DSBE"/>
    <property type="match status" value="1"/>
</dbReference>
<feature type="domain" description="Thioredoxin" evidence="5">
    <location>
        <begin position="247"/>
        <end position="406"/>
    </location>
</feature>
<sequence>MSLDLLSIKKKKRILLLLVVLGGILSLVSCTRATYLFRESHAVLELKIENKKYDHLSLFTHVKNSLGYDNGLEIPGKSADGFKWTFLVPDSVNQVVEGYYVRTQPFDYQRNEEKTLTFSAGKVSDRTSNMILLRDKTTSIRGSYTHQISNTHPGMGFLLVDTFIMNPTITCDVIDLKLDNKKCKSELEIALTYPYFKDTARYTLSERLDVIRKYPYSTYLLAAMPSFLNVSDRKTLRVLFNSFSDEIRNSQQGQDISNLINVEIEPVSVDTLKLMGAEGNLPESVIRTHSKYTLIIFSASWCSPCHKQIPLLKEVYNDFGSRLDMVYISTDQEKEEKYWNRMLENEEIPWRSLFARDYRKGLFQYYSIGGIPYSLLVHPDGTTESIDIRKQSDRSRLYKLLNEGNRI</sequence>
<dbReference type="RefSeq" id="WP_081741235.1">
    <property type="nucleotide sequence ID" value="NZ_JACIER010000008.1"/>
</dbReference>
<dbReference type="Pfam" id="PF13905">
    <property type="entry name" value="Thioredoxin_8"/>
    <property type="match status" value="1"/>
</dbReference>
<keyword evidence="6" id="KW-0413">Isomerase</keyword>
<keyword evidence="3" id="KW-1015">Disulfide bond</keyword>
<comment type="subcellular location">
    <subcellularLocation>
        <location evidence="1">Cell envelope</location>
    </subcellularLocation>
</comment>
<dbReference type="Gene3D" id="3.40.30.10">
    <property type="entry name" value="Glutaredoxin"/>
    <property type="match status" value="1"/>
</dbReference>
<dbReference type="EMBL" id="JACIER010000008">
    <property type="protein sequence ID" value="MBB4044437.1"/>
    <property type="molecule type" value="Genomic_DNA"/>
</dbReference>
<evidence type="ECO:0000259" key="5">
    <source>
        <dbReference type="PROSITE" id="PS51352"/>
    </source>
</evidence>
<organism evidence="6 7">
    <name type="scientific">Bacteroides reticulotermitis</name>
    <dbReference type="NCBI Taxonomy" id="1133319"/>
    <lineage>
        <taxon>Bacteria</taxon>
        <taxon>Pseudomonadati</taxon>
        <taxon>Bacteroidota</taxon>
        <taxon>Bacteroidia</taxon>
        <taxon>Bacteroidales</taxon>
        <taxon>Bacteroidaceae</taxon>
        <taxon>Bacteroides</taxon>
    </lineage>
</organism>
<keyword evidence="4" id="KW-0676">Redox-active center</keyword>
<dbReference type="SUPFAM" id="SSF52833">
    <property type="entry name" value="Thioredoxin-like"/>
    <property type="match status" value="1"/>
</dbReference>